<evidence type="ECO:0000313" key="2">
    <source>
        <dbReference type="Proteomes" id="UP000035068"/>
    </source>
</evidence>
<dbReference type="EMBL" id="JWJD01000001">
    <property type="protein sequence ID" value="KIH77977.1"/>
    <property type="molecule type" value="Genomic_DNA"/>
</dbReference>
<protein>
    <submittedName>
        <fullName evidence="1">Uncharacterized protein</fullName>
    </submittedName>
</protein>
<name>A0A0C2HYZ6_9BACT</name>
<comment type="caution">
    <text evidence="1">The sequence shown here is derived from an EMBL/GenBank/DDBJ whole genome shotgun (WGS) entry which is preliminary data.</text>
</comment>
<dbReference type="Proteomes" id="UP000035068">
    <property type="component" value="Unassembled WGS sequence"/>
</dbReference>
<proteinExistence type="predicted"/>
<reference evidence="1 2" key="1">
    <citation type="submission" date="2014-12" db="EMBL/GenBank/DDBJ databases">
        <title>Genomes of Geoalkalibacter ferrihydriticus and Geoalkalibacter subterraneus, two haloalkaliphilic metal-reducing members of the Geobacteraceae.</title>
        <authorList>
            <person name="Badalamenti J.P."/>
            <person name="Torres C.I."/>
            <person name="Krajmalnik-Brown R."/>
            <person name="Bond D.R."/>
        </authorList>
    </citation>
    <scope>NUCLEOTIDE SEQUENCE [LARGE SCALE GENOMIC DNA]</scope>
    <source>
        <strain evidence="1 2">DSM 17813</strain>
    </source>
</reference>
<gene>
    <name evidence="1" type="ORF">GFER_05060</name>
</gene>
<dbReference type="RefSeq" id="WP_040096625.1">
    <property type="nucleotide sequence ID" value="NZ_JWJD01000001.1"/>
</dbReference>
<accession>A0A0C2HYZ6</accession>
<evidence type="ECO:0000313" key="1">
    <source>
        <dbReference type="EMBL" id="KIH77977.1"/>
    </source>
</evidence>
<sequence>MAKFRDWVEPAHPAVMQRYEDLTSIFRFLREDVQLEVDKAFDRISRQIGFVVTTSLPVTLSVGDSGKIEGLELAAENLKGTLFEREFAAIFKRLAGKSIGKSRVAAGSYAIVFLWIDALKLKLKHDWVEPAHFRQIRPELFADLAKLRPGVREPAHWFNGAAILAGEEEVLISVIDEVYPELKLADRLAVSRMDSRKLIPGVREPAHFHQHLEGLAAEERIDPRKLIPGVREPAHFRKITDLFEDPSKLQALAELASLLRKLGF</sequence>
<keyword evidence="2" id="KW-1185">Reference proteome</keyword>
<organism evidence="1 2">
    <name type="scientific">Geoalkalibacter ferrihydriticus DSM 17813</name>
    <dbReference type="NCBI Taxonomy" id="1121915"/>
    <lineage>
        <taxon>Bacteria</taxon>
        <taxon>Pseudomonadati</taxon>
        <taxon>Thermodesulfobacteriota</taxon>
        <taxon>Desulfuromonadia</taxon>
        <taxon>Desulfuromonadales</taxon>
        <taxon>Geoalkalibacteraceae</taxon>
        <taxon>Geoalkalibacter</taxon>
    </lineage>
</organism>
<dbReference type="AlphaFoldDB" id="A0A0C2HYZ6"/>